<organism evidence="2 3">
    <name type="scientific">Streptomyces olivochromogenes</name>
    <dbReference type="NCBI Taxonomy" id="1963"/>
    <lineage>
        <taxon>Bacteria</taxon>
        <taxon>Bacillati</taxon>
        <taxon>Actinomycetota</taxon>
        <taxon>Actinomycetes</taxon>
        <taxon>Kitasatosporales</taxon>
        <taxon>Streptomycetaceae</taxon>
        <taxon>Streptomyces</taxon>
    </lineage>
</organism>
<sequence length="241" mass="25369">MVGLAVMAGCAVFDGFGFGEYLWVLDGVGFGLGFGEYLLVLDGVGFGLGFGEYLFVLDGVGLGFGEYLLVLDGVGFGFGEYLFVLDGDGFGECLSVIDGDGFGECSVVVDGDGLPVIVVGDGLSVIVDGDGLSVIVFDVSDAVVEGVVAGDPVAATAVPPAVPPDSRAAVRVPTAKVRPQWLRNVAFTMFSHLEQLPHWSLSASTEVRSVPPDRRPEHIGSHFQQKWRMPVRGRTPRAGRS</sequence>
<gene>
    <name evidence="2" type="ORF">SO3561_09228</name>
</gene>
<dbReference type="EMBL" id="BDQI01000038">
    <property type="protein sequence ID" value="GAX57658.1"/>
    <property type="molecule type" value="Genomic_DNA"/>
</dbReference>
<accession>A0A250VTT1</accession>
<dbReference type="STRING" id="1963.AQJ27_45730"/>
<evidence type="ECO:0000313" key="2">
    <source>
        <dbReference type="EMBL" id="GAX57658.1"/>
    </source>
</evidence>
<feature type="compositionally biased region" description="Basic and acidic residues" evidence="1">
    <location>
        <begin position="211"/>
        <end position="220"/>
    </location>
</feature>
<feature type="region of interest" description="Disordered" evidence="1">
    <location>
        <begin position="210"/>
        <end position="241"/>
    </location>
</feature>
<reference evidence="3" key="1">
    <citation type="submission" date="2017-05" db="EMBL/GenBank/DDBJ databases">
        <title>Streptomyces olivochromogenes NBRC 3561 whole genome shotgun sequence.</title>
        <authorList>
            <person name="Dohra H."/>
            <person name="Kodani S."/>
        </authorList>
    </citation>
    <scope>NUCLEOTIDE SEQUENCE [LARGE SCALE GENOMIC DNA]</scope>
    <source>
        <strain evidence="3">NBRC 3561</strain>
    </source>
</reference>
<dbReference type="AlphaFoldDB" id="A0A250VTT1"/>
<name>A0A250VTT1_STROL</name>
<proteinExistence type="predicted"/>
<evidence type="ECO:0000256" key="1">
    <source>
        <dbReference type="SAM" id="MobiDB-lite"/>
    </source>
</evidence>
<comment type="caution">
    <text evidence="2">The sequence shown here is derived from an EMBL/GenBank/DDBJ whole genome shotgun (WGS) entry which is preliminary data.</text>
</comment>
<protein>
    <submittedName>
        <fullName evidence="2">Uncharacterized protein</fullName>
    </submittedName>
</protein>
<evidence type="ECO:0000313" key="3">
    <source>
        <dbReference type="Proteomes" id="UP000217446"/>
    </source>
</evidence>
<feature type="compositionally biased region" description="Basic residues" evidence="1">
    <location>
        <begin position="229"/>
        <end position="241"/>
    </location>
</feature>
<dbReference type="Proteomes" id="UP000217446">
    <property type="component" value="Unassembled WGS sequence"/>
</dbReference>
<keyword evidence="3" id="KW-1185">Reference proteome</keyword>